<name>A0A1G5VHZ8_9EURY</name>
<dbReference type="InterPro" id="IPR011050">
    <property type="entry name" value="Pectin_lyase_fold/virulence"/>
</dbReference>
<dbReference type="Pfam" id="PF02415">
    <property type="entry name" value="Chlam_PMP"/>
    <property type="match status" value="2"/>
</dbReference>
<keyword evidence="7" id="KW-0998">Cell outer membrane</keyword>
<dbReference type="InterPro" id="IPR003368">
    <property type="entry name" value="POMP_repeat"/>
</dbReference>
<dbReference type="InterPro" id="IPR013783">
    <property type="entry name" value="Ig-like_fold"/>
</dbReference>
<protein>
    <submittedName>
        <fullName evidence="8">Polymorphic outer membrane protein repeat-containing protein</fullName>
    </submittedName>
</protein>
<dbReference type="PANTHER" id="PTHR11319">
    <property type="entry name" value="G PROTEIN-COUPLED RECEPTOR-RELATED"/>
    <property type="match status" value="1"/>
</dbReference>
<evidence type="ECO:0000313" key="8">
    <source>
        <dbReference type="EMBL" id="SDA45459.1"/>
    </source>
</evidence>
<dbReference type="PROSITE" id="PS51257">
    <property type="entry name" value="PROKAR_LIPOPROTEIN"/>
    <property type="match status" value="1"/>
</dbReference>
<evidence type="ECO:0000256" key="3">
    <source>
        <dbReference type="ARBA" id="ARBA00004613"/>
    </source>
</evidence>
<organism evidence="8 9">
    <name type="scientific">Methanobrevibacter millerae</name>
    <dbReference type="NCBI Taxonomy" id="230361"/>
    <lineage>
        <taxon>Archaea</taxon>
        <taxon>Methanobacteriati</taxon>
        <taxon>Methanobacteriota</taxon>
        <taxon>Methanomada group</taxon>
        <taxon>Methanobacteria</taxon>
        <taxon>Methanobacteriales</taxon>
        <taxon>Methanobacteriaceae</taxon>
        <taxon>Methanobrevibacter</taxon>
    </lineage>
</organism>
<comment type="subcellular location">
    <subcellularLocation>
        <location evidence="1">Cell envelope</location>
    </subcellularLocation>
    <subcellularLocation>
        <location evidence="2">Cell outer membrane</location>
    </subcellularLocation>
    <subcellularLocation>
        <location evidence="3">Secreted</location>
    </subcellularLocation>
</comment>
<dbReference type="RefSeq" id="WP_149731258.1">
    <property type="nucleotide sequence ID" value="NZ_FMXB01000004.1"/>
</dbReference>
<evidence type="ECO:0000256" key="5">
    <source>
        <dbReference type="ARBA" id="ARBA00022729"/>
    </source>
</evidence>
<evidence type="ECO:0000256" key="7">
    <source>
        <dbReference type="ARBA" id="ARBA00023237"/>
    </source>
</evidence>
<dbReference type="Gene3D" id="2.60.40.10">
    <property type="entry name" value="Immunoglobulins"/>
    <property type="match status" value="2"/>
</dbReference>
<keyword evidence="9" id="KW-1185">Reference proteome</keyword>
<proteinExistence type="predicted"/>
<dbReference type="OrthoDB" id="18481at2157"/>
<evidence type="ECO:0000256" key="6">
    <source>
        <dbReference type="ARBA" id="ARBA00023136"/>
    </source>
</evidence>
<dbReference type="Proteomes" id="UP000323439">
    <property type="component" value="Unassembled WGS sequence"/>
</dbReference>
<dbReference type="SUPFAM" id="SSF51126">
    <property type="entry name" value="Pectin lyase-like"/>
    <property type="match status" value="2"/>
</dbReference>
<dbReference type="NCBIfam" id="TIGR01376">
    <property type="entry name" value="POMP_repeat"/>
    <property type="match status" value="1"/>
</dbReference>
<dbReference type="SUPFAM" id="SSF49373">
    <property type="entry name" value="Invasin/intimin cell-adhesion fragments"/>
    <property type="match status" value="1"/>
</dbReference>
<keyword evidence="6" id="KW-0472">Membrane</keyword>
<evidence type="ECO:0000256" key="2">
    <source>
        <dbReference type="ARBA" id="ARBA00004442"/>
    </source>
</evidence>
<dbReference type="InterPro" id="IPR008964">
    <property type="entry name" value="Invasin/intimin_cell_adhesion"/>
</dbReference>
<accession>A0A1G5VHZ8</accession>
<keyword evidence="5" id="KW-0732">Signal</keyword>
<keyword evidence="4" id="KW-0964">Secreted</keyword>
<evidence type="ECO:0000256" key="4">
    <source>
        <dbReference type="ARBA" id="ARBA00022525"/>
    </source>
</evidence>
<dbReference type="AlphaFoldDB" id="A0A1G5VHZ8"/>
<reference evidence="8 9" key="1">
    <citation type="submission" date="2016-10" db="EMBL/GenBank/DDBJ databases">
        <authorList>
            <person name="Varghese N."/>
            <person name="Submissions S."/>
        </authorList>
    </citation>
    <scope>NUCLEOTIDE SEQUENCE [LARGE SCALE GENOMIC DNA]</scope>
    <source>
        <strain evidence="8 9">DSM 16643</strain>
    </source>
</reference>
<evidence type="ECO:0000313" key="9">
    <source>
        <dbReference type="Proteomes" id="UP000323439"/>
    </source>
</evidence>
<dbReference type="PANTHER" id="PTHR11319:SF35">
    <property type="entry name" value="OUTER MEMBRANE PROTEIN PMPC-RELATED"/>
    <property type="match status" value="1"/>
</dbReference>
<gene>
    <name evidence="8" type="ORF">SAMN02910315_00627</name>
</gene>
<evidence type="ECO:0000256" key="1">
    <source>
        <dbReference type="ARBA" id="ARBA00004196"/>
    </source>
</evidence>
<dbReference type="EMBL" id="FMXB01000004">
    <property type="protein sequence ID" value="SDA45459.1"/>
    <property type="molecule type" value="Genomic_DNA"/>
</dbReference>
<dbReference type="GO" id="GO:0005576">
    <property type="term" value="C:extracellular region"/>
    <property type="evidence" value="ECO:0007669"/>
    <property type="project" value="UniProtKB-SubCell"/>
</dbReference>
<sequence length="838" mass="91169">MKRLIILISFLILISLSCVSAADDVNETLTASDDANDIIELPETDETLADPPGSFSELQSRINQAREGSTVTLDKNYAYNSGFTDLGIVITKSITINGNGHTLDAGGHSIIFFIDVNSDKTYTFNDITFVAGYTNGYAGGYHLPGGGAICSAAGESVINVNNCNFLNNYASDQGGAIYGEVINLNNCNFQNNRASYEGGAVFMEGGTVSNCVFENNHALGTEEFMGSGGAIFSENYRKCTITQSRFIANSAQYHGGALTVRYNDDGYGYYSQVLISNNHFERNSATMTGGAIYMSGSMDSQLKNEIRGCNFVENTVSEGSGGAIWADSLVDIDHCDFTNNNADGATAICEAKSITNCNFASNKNDYFVYAESSVTLSNNKMTADNKYDILISEGESPSRVKSNLVFANTLAVPNSIVEICKFQDDNGNVIRFESGITIHVKFTNRDTKTTKETTIIRYYMDGEPYYYQCDLAEGTYDVTGSADISNYNVKPGVLIVDANTDFTLSAGNLTKYYHGPERFGVTVTNGNNRLIPGISVDITVNGQTYTRTTDSNGVASMAINLNSGTYPVTCECGDAKTSASITVLKTISGNDITKIFRNGTQYYATFIDTQGKALKNTEVEFNINGVFYKRPTNDNGVARMNINLNPGEYVITAINPSNGEQYTNKITVLTNYAEHNDLTKYYKNASQYKVRILADDGSYAKAGVKVTFNINGVFYERYSDDEGYVKMNINLEPGEYIITADYNGLRASNKITVKSVIKSDDLVMSYRDGSRFNATILDGQGNPYPNQTVTFNINGVFYEKITDENGVAGLAINLMAGEYIITSSYNGMNAANKVTVSG</sequence>